<feature type="region of interest" description="Disordered" evidence="1">
    <location>
        <begin position="125"/>
        <end position="184"/>
    </location>
</feature>
<sequence>MPSFQHRKAVGDAHELRVTQELTSRGWDVNAWGQGILTDLVRFALQGTSSALRWTPDLIAAKEQHIALIDCKSRMTSRTTSRHAVERAAVTAHFQLVAWTLLPVYYVFDNLDVLTPHEVLATGRHGPYSEAGSGSRTTSSPQTAPWPSTPPSGPNRPPSCPLLPDDRSRPSARQEARKTHDSVP</sequence>
<dbReference type="Proteomes" id="UP001303236">
    <property type="component" value="Chromosome"/>
</dbReference>
<feature type="compositionally biased region" description="Polar residues" evidence="1">
    <location>
        <begin position="132"/>
        <end position="143"/>
    </location>
</feature>
<reference evidence="2 3" key="1">
    <citation type="submission" date="2023-09" db="EMBL/GenBank/DDBJ databases">
        <title>Genome completion map analysis of the actinomycetes C11-1.</title>
        <authorList>
            <person name="Qin P."/>
            <person name="Guan P."/>
        </authorList>
    </citation>
    <scope>NUCLEOTIDE SEQUENCE [LARGE SCALE GENOMIC DNA]</scope>
    <source>
        <strain evidence="2 3">C11-1</strain>
    </source>
</reference>
<protein>
    <submittedName>
        <fullName evidence="2">Uncharacterized protein</fullName>
    </submittedName>
</protein>
<evidence type="ECO:0000256" key="1">
    <source>
        <dbReference type="SAM" id="MobiDB-lite"/>
    </source>
</evidence>
<organism evidence="2 3">
    <name type="scientific">Streptomyces durocortorensis</name>
    <dbReference type="NCBI Taxonomy" id="2811104"/>
    <lineage>
        <taxon>Bacteria</taxon>
        <taxon>Bacillati</taxon>
        <taxon>Actinomycetota</taxon>
        <taxon>Actinomycetes</taxon>
        <taxon>Kitasatosporales</taxon>
        <taxon>Streptomycetaceae</taxon>
        <taxon>Streptomyces</taxon>
    </lineage>
</organism>
<feature type="compositionally biased region" description="Basic and acidic residues" evidence="1">
    <location>
        <begin position="164"/>
        <end position="184"/>
    </location>
</feature>
<gene>
    <name evidence="2" type="ORF">RI138_00010</name>
</gene>
<keyword evidence="3" id="KW-1185">Reference proteome</keyword>
<evidence type="ECO:0000313" key="3">
    <source>
        <dbReference type="Proteomes" id="UP001303236"/>
    </source>
</evidence>
<dbReference type="EMBL" id="CP134500">
    <property type="protein sequence ID" value="WNF25311.1"/>
    <property type="molecule type" value="Genomic_DNA"/>
</dbReference>
<accession>A0ABY9VRF5</accession>
<proteinExistence type="predicted"/>
<evidence type="ECO:0000313" key="2">
    <source>
        <dbReference type="EMBL" id="WNF25311.1"/>
    </source>
</evidence>
<name>A0ABY9VRF5_9ACTN</name>
<dbReference type="SUPFAM" id="SSF52980">
    <property type="entry name" value="Restriction endonuclease-like"/>
    <property type="match status" value="1"/>
</dbReference>
<dbReference type="InterPro" id="IPR011335">
    <property type="entry name" value="Restrct_endonuc-II-like"/>
</dbReference>
<feature type="compositionally biased region" description="Pro residues" evidence="1">
    <location>
        <begin position="147"/>
        <end position="161"/>
    </location>
</feature>